<sequence length="302" mass="33213">MASSTIAVPHSPASEKHQKDESLGGVGAPALLFYGPACRPARYKEPEDCPPSNLKGPKAEERSKSGDAKTEKCCKFGEGKPEKECKRKEAKTEKEVKCRGKEERARPDRPPLITKISSSSMVRFTEVGAKSGDTKEQMKQVIPIQTITKEVYCNGVLTHREITDCRQVTTVGYQPEEKGKVLDKKPIGSGADAPCVVENASKKPKSAVATAACEPSSKAKEPKKGKSLIPVMNNLMSMMRDTEVDRLKNNRLREKTTLNSIQGIAQWFLVSQAIAMMVFLILGIVFVNLFGLLFVVVLFSRR</sequence>
<organism evidence="1 2">
    <name type="scientific">Naganishia friedmannii</name>
    <dbReference type="NCBI Taxonomy" id="89922"/>
    <lineage>
        <taxon>Eukaryota</taxon>
        <taxon>Fungi</taxon>
        <taxon>Dikarya</taxon>
        <taxon>Basidiomycota</taxon>
        <taxon>Agaricomycotina</taxon>
        <taxon>Tremellomycetes</taxon>
        <taxon>Filobasidiales</taxon>
        <taxon>Filobasidiaceae</taxon>
        <taxon>Naganishia</taxon>
    </lineage>
</organism>
<dbReference type="EMBL" id="JASBWT010000002">
    <property type="protein sequence ID" value="KAJ9107484.1"/>
    <property type="molecule type" value="Genomic_DNA"/>
</dbReference>
<keyword evidence="2" id="KW-1185">Reference proteome</keyword>
<gene>
    <name evidence="1" type="ORF">QFC21_000937</name>
</gene>
<evidence type="ECO:0000313" key="1">
    <source>
        <dbReference type="EMBL" id="KAJ9107484.1"/>
    </source>
</evidence>
<dbReference type="Proteomes" id="UP001227268">
    <property type="component" value="Unassembled WGS sequence"/>
</dbReference>
<evidence type="ECO:0000313" key="2">
    <source>
        <dbReference type="Proteomes" id="UP001227268"/>
    </source>
</evidence>
<comment type="caution">
    <text evidence="1">The sequence shown here is derived from an EMBL/GenBank/DDBJ whole genome shotgun (WGS) entry which is preliminary data.</text>
</comment>
<name>A0ACC2W6W0_9TREE</name>
<reference evidence="1" key="1">
    <citation type="submission" date="2023-04" db="EMBL/GenBank/DDBJ databases">
        <title>Draft Genome sequencing of Naganishia species isolated from polar environments using Oxford Nanopore Technology.</title>
        <authorList>
            <person name="Leo P."/>
            <person name="Venkateswaran K."/>
        </authorList>
    </citation>
    <scope>NUCLEOTIDE SEQUENCE</scope>
    <source>
        <strain evidence="1">MNA-CCFEE 5423</strain>
    </source>
</reference>
<protein>
    <submittedName>
        <fullName evidence="1">Uncharacterized protein</fullName>
    </submittedName>
</protein>
<accession>A0ACC2W6W0</accession>
<proteinExistence type="predicted"/>